<sequence length="81" mass="9293">MCIKLPLYPASFFIHRSLPLITSVFDLNLTLMVSLCPRIVPISFFACALLLVPDQRVWFAPEACILFLRRRLNQSSSHDTK</sequence>
<name>A0A9P6DQU4_9AGAM</name>
<dbReference type="Proteomes" id="UP000886523">
    <property type="component" value="Unassembled WGS sequence"/>
</dbReference>
<organism evidence="1 2">
    <name type="scientific">Hydnum rufescens UP504</name>
    <dbReference type="NCBI Taxonomy" id="1448309"/>
    <lineage>
        <taxon>Eukaryota</taxon>
        <taxon>Fungi</taxon>
        <taxon>Dikarya</taxon>
        <taxon>Basidiomycota</taxon>
        <taxon>Agaricomycotina</taxon>
        <taxon>Agaricomycetes</taxon>
        <taxon>Cantharellales</taxon>
        <taxon>Hydnaceae</taxon>
        <taxon>Hydnum</taxon>
    </lineage>
</organism>
<evidence type="ECO:0000313" key="2">
    <source>
        <dbReference type="Proteomes" id="UP000886523"/>
    </source>
</evidence>
<accession>A0A9P6DQU4</accession>
<gene>
    <name evidence="1" type="ORF">BS47DRAFT_276664</name>
</gene>
<protein>
    <submittedName>
        <fullName evidence="1">Uncharacterized protein</fullName>
    </submittedName>
</protein>
<evidence type="ECO:0000313" key="1">
    <source>
        <dbReference type="EMBL" id="KAF9507744.1"/>
    </source>
</evidence>
<keyword evidence="2" id="KW-1185">Reference proteome</keyword>
<dbReference type="EMBL" id="MU129073">
    <property type="protein sequence ID" value="KAF9507744.1"/>
    <property type="molecule type" value="Genomic_DNA"/>
</dbReference>
<dbReference type="AlphaFoldDB" id="A0A9P6DQU4"/>
<proteinExistence type="predicted"/>
<reference evidence="1" key="1">
    <citation type="journal article" date="2020" name="Nat. Commun.">
        <title>Large-scale genome sequencing of mycorrhizal fungi provides insights into the early evolution of symbiotic traits.</title>
        <authorList>
            <person name="Miyauchi S."/>
            <person name="Kiss E."/>
            <person name="Kuo A."/>
            <person name="Drula E."/>
            <person name="Kohler A."/>
            <person name="Sanchez-Garcia M."/>
            <person name="Morin E."/>
            <person name="Andreopoulos B."/>
            <person name="Barry K.W."/>
            <person name="Bonito G."/>
            <person name="Buee M."/>
            <person name="Carver A."/>
            <person name="Chen C."/>
            <person name="Cichocki N."/>
            <person name="Clum A."/>
            <person name="Culley D."/>
            <person name="Crous P.W."/>
            <person name="Fauchery L."/>
            <person name="Girlanda M."/>
            <person name="Hayes R.D."/>
            <person name="Keri Z."/>
            <person name="LaButti K."/>
            <person name="Lipzen A."/>
            <person name="Lombard V."/>
            <person name="Magnuson J."/>
            <person name="Maillard F."/>
            <person name="Murat C."/>
            <person name="Nolan M."/>
            <person name="Ohm R.A."/>
            <person name="Pangilinan J."/>
            <person name="Pereira M.F."/>
            <person name="Perotto S."/>
            <person name="Peter M."/>
            <person name="Pfister S."/>
            <person name="Riley R."/>
            <person name="Sitrit Y."/>
            <person name="Stielow J.B."/>
            <person name="Szollosi G."/>
            <person name="Zifcakova L."/>
            <person name="Stursova M."/>
            <person name="Spatafora J.W."/>
            <person name="Tedersoo L."/>
            <person name="Vaario L.M."/>
            <person name="Yamada A."/>
            <person name="Yan M."/>
            <person name="Wang P."/>
            <person name="Xu J."/>
            <person name="Bruns T."/>
            <person name="Baldrian P."/>
            <person name="Vilgalys R."/>
            <person name="Dunand C."/>
            <person name="Henrissat B."/>
            <person name="Grigoriev I.V."/>
            <person name="Hibbett D."/>
            <person name="Nagy L.G."/>
            <person name="Martin F.M."/>
        </authorList>
    </citation>
    <scope>NUCLEOTIDE SEQUENCE</scope>
    <source>
        <strain evidence="1">UP504</strain>
    </source>
</reference>
<comment type="caution">
    <text evidence="1">The sequence shown here is derived from an EMBL/GenBank/DDBJ whole genome shotgun (WGS) entry which is preliminary data.</text>
</comment>